<reference evidence="4" key="1">
    <citation type="journal article" date="2019" name="Int. J. Syst. Evol. Microbiol.">
        <title>The Global Catalogue of Microorganisms (GCM) 10K type strain sequencing project: providing services to taxonomists for standard genome sequencing and annotation.</title>
        <authorList>
            <consortium name="The Broad Institute Genomics Platform"/>
            <consortium name="The Broad Institute Genome Sequencing Center for Infectious Disease"/>
            <person name="Wu L."/>
            <person name="Ma J."/>
        </authorList>
    </citation>
    <scope>NUCLEOTIDE SEQUENCE [LARGE SCALE GENOMIC DNA]</scope>
    <source>
        <strain evidence="4">JCM 17917</strain>
    </source>
</reference>
<evidence type="ECO:0000256" key="1">
    <source>
        <dbReference type="ARBA" id="ARBA00023002"/>
    </source>
</evidence>
<evidence type="ECO:0000313" key="3">
    <source>
        <dbReference type="EMBL" id="GAA4301514.1"/>
    </source>
</evidence>
<dbReference type="PANTHER" id="PTHR14239:SF0">
    <property type="entry name" value="F420-DEPENDENT NADP REDUCTASE"/>
    <property type="match status" value="1"/>
</dbReference>
<dbReference type="EMBL" id="BAABGX010000001">
    <property type="protein sequence ID" value="GAA4301514.1"/>
    <property type="molecule type" value="Genomic_DNA"/>
</dbReference>
<proteinExistence type="predicted"/>
<evidence type="ECO:0000259" key="2">
    <source>
        <dbReference type="Pfam" id="PF03807"/>
    </source>
</evidence>
<feature type="domain" description="Pyrroline-5-carboxylate reductase catalytic N-terminal" evidence="2">
    <location>
        <begin position="2"/>
        <end position="92"/>
    </location>
</feature>
<keyword evidence="1" id="KW-0560">Oxidoreductase</keyword>
<dbReference type="Gene3D" id="3.40.50.720">
    <property type="entry name" value="NAD(P)-binding Rossmann-like Domain"/>
    <property type="match status" value="1"/>
</dbReference>
<dbReference type="Proteomes" id="UP001501844">
    <property type="component" value="Unassembled WGS sequence"/>
</dbReference>
<dbReference type="SUPFAM" id="SSF51735">
    <property type="entry name" value="NAD(P)-binding Rossmann-fold domains"/>
    <property type="match status" value="1"/>
</dbReference>
<dbReference type="PANTHER" id="PTHR14239">
    <property type="entry name" value="DUDULIN-RELATED"/>
    <property type="match status" value="1"/>
</dbReference>
<dbReference type="InterPro" id="IPR028939">
    <property type="entry name" value="P5C_Rdtase_cat_N"/>
</dbReference>
<organism evidence="3 4">
    <name type="scientific">Nibribacter koreensis</name>
    <dbReference type="NCBI Taxonomy" id="1084519"/>
    <lineage>
        <taxon>Bacteria</taxon>
        <taxon>Pseudomonadati</taxon>
        <taxon>Bacteroidota</taxon>
        <taxon>Cytophagia</taxon>
        <taxon>Cytophagales</taxon>
        <taxon>Hymenobacteraceae</taxon>
        <taxon>Nibribacter</taxon>
    </lineage>
</organism>
<name>A0ABP8FE12_9BACT</name>
<keyword evidence="4" id="KW-1185">Reference proteome</keyword>
<evidence type="ECO:0000313" key="4">
    <source>
        <dbReference type="Proteomes" id="UP001501844"/>
    </source>
</evidence>
<accession>A0ABP8FE12</accession>
<dbReference type="InterPro" id="IPR036291">
    <property type="entry name" value="NAD(P)-bd_dom_sf"/>
</dbReference>
<gene>
    <name evidence="3" type="ORF">GCM10023183_12660</name>
</gene>
<dbReference type="InterPro" id="IPR051267">
    <property type="entry name" value="STEAP_metalloreductase"/>
</dbReference>
<protein>
    <submittedName>
        <fullName evidence="3">NAD(P)-binding domain-containing protein</fullName>
    </submittedName>
</protein>
<dbReference type="Pfam" id="PF03807">
    <property type="entry name" value="F420_oxidored"/>
    <property type="match status" value="1"/>
</dbReference>
<sequence length="248" mass="26781">MKIGIIGVGHIGKTLAIRLSAAGHSVKVANSKEPESIDSETLSTGAKAVFAKDAVKDVEVIILSIPFQHNPKMAGLLADVPEETVVIDTSNYYPHRDGNIEAIDAGQVESVWVAEKLGRPIAKAWNAIGAGSLADRDKPAGSPDRIAIPIAADRDRDREVTMSLVNESGVDAFDAGSIADSWRLQPGAPVYCTDLRLDEMAEAVAAAEKERISKRRDLAGAILQERFADSYEDLTVDYLVRLNRVLYM</sequence>
<dbReference type="RefSeq" id="WP_345163764.1">
    <property type="nucleotide sequence ID" value="NZ_BAABGX010000001.1"/>
</dbReference>
<comment type="caution">
    <text evidence="3">The sequence shown here is derived from an EMBL/GenBank/DDBJ whole genome shotgun (WGS) entry which is preliminary data.</text>
</comment>